<gene>
    <name evidence="1" type="ORF">HMPREF0179_01463</name>
</gene>
<dbReference type="eggNOG" id="COG0457">
    <property type="taxonomic scope" value="Bacteria"/>
</dbReference>
<accession>E5Y5K0</accession>
<reference evidence="1 2" key="1">
    <citation type="submission" date="2010-10" db="EMBL/GenBank/DDBJ databases">
        <authorList>
            <consortium name="The Broad Institute Genome Sequencing Platform"/>
            <person name="Ward D."/>
            <person name="Earl A."/>
            <person name="Feldgarden M."/>
            <person name="Young S.K."/>
            <person name="Gargeya S."/>
            <person name="Zeng Q."/>
            <person name="Alvarado L."/>
            <person name="Berlin A."/>
            <person name="Bochicchio J."/>
            <person name="Chapman S.B."/>
            <person name="Chen Z."/>
            <person name="Freedman E."/>
            <person name="Gellesch M."/>
            <person name="Goldberg J."/>
            <person name="Griggs A."/>
            <person name="Gujja S."/>
            <person name="Heilman E."/>
            <person name="Heiman D."/>
            <person name="Howarth C."/>
            <person name="Mehta T."/>
            <person name="Neiman D."/>
            <person name="Pearson M."/>
            <person name="Roberts A."/>
            <person name="Saif S."/>
            <person name="Shea T."/>
            <person name="Shenoy N."/>
            <person name="Sisk P."/>
            <person name="Stolte C."/>
            <person name="Sykes S."/>
            <person name="White J."/>
            <person name="Yandava C."/>
            <person name="Allen-Vercoe E."/>
            <person name="Sibley C."/>
            <person name="Ambrose C.E."/>
            <person name="Strauss J."/>
            <person name="Daigneault M."/>
            <person name="Haas B."/>
            <person name="Nusbaum C."/>
            <person name="Birren B."/>
        </authorList>
    </citation>
    <scope>NUCLEOTIDE SEQUENCE [LARGE SCALE GENOMIC DNA]</scope>
    <source>
        <strain evidence="1 2">3_1_6</strain>
    </source>
</reference>
<sequence length="333" mass="36657">MMEKIEWYQEVLKLDPDSKVFFPLAKLLRDSQQPDKAIEVLRAGLQHSSVFLEARLLLIQILFEQSRAGECSEELSTVTGLLERYPAFWEVWAESVSEKNRDLALAIRLMASTIRHPEHSLSLILESGLGILQDVRRSFSSSQSIEASDSEPPCGVSHEETLCTATPSAQELSSCTVPVEESSIADAELLESMLEESAPVQEHPSCVTPFLPNKAKSVHWVDPDEDSDLMADENPEEPTLRTRSMADVLAEQGDIVGALEIYQELEAAAPTPEEARELHDSVAALVSRMAGNSTEPGEQTEIGEPSYGDVGGQNQLMSLLESLADRLEARARV</sequence>
<reference evidence="1 2" key="2">
    <citation type="submission" date="2013-04" db="EMBL/GenBank/DDBJ databases">
        <title>The Genome Sequence of Bilophila wadsworthia 3_1_6.</title>
        <authorList>
            <consortium name="The Broad Institute Genomics Platform"/>
            <person name="Earl A."/>
            <person name="Ward D."/>
            <person name="Feldgarden M."/>
            <person name="Gevers D."/>
            <person name="Sibley C."/>
            <person name="Strauss J."/>
            <person name="Allen-Vercoe E."/>
            <person name="Walker B."/>
            <person name="Young S."/>
            <person name="Zeng Q."/>
            <person name="Gargeya S."/>
            <person name="Fitzgerald M."/>
            <person name="Haas B."/>
            <person name="Abouelleil A."/>
            <person name="Allen A.W."/>
            <person name="Alvarado L."/>
            <person name="Arachchi H.M."/>
            <person name="Berlin A.M."/>
            <person name="Chapman S.B."/>
            <person name="Gainer-Dewar J."/>
            <person name="Goldberg J."/>
            <person name="Griggs A."/>
            <person name="Gujja S."/>
            <person name="Hansen M."/>
            <person name="Howarth C."/>
            <person name="Imamovic A."/>
            <person name="Ireland A."/>
            <person name="Larimer J."/>
            <person name="McCowan C."/>
            <person name="Murphy C."/>
            <person name="Pearson M."/>
            <person name="Poon T.W."/>
            <person name="Priest M."/>
            <person name="Roberts A."/>
            <person name="Saif S."/>
            <person name="Shea T."/>
            <person name="Sisk P."/>
            <person name="Sykes S."/>
            <person name="Wortman J."/>
            <person name="Nusbaum C."/>
            <person name="Birren B."/>
        </authorList>
    </citation>
    <scope>NUCLEOTIDE SEQUENCE [LARGE SCALE GENOMIC DNA]</scope>
    <source>
        <strain evidence="1 2">3_1_6</strain>
    </source>
</reference>
<dbReference type="HOGENOM" id="CLU_059715_0_0_7"/>
<dbReference type="OrthoDB" id="5471982at2"/>
<dbReference type="AlphaFoldDB" id="E5Y5K0"/>
<proteinExistence type="predicted"/>
<dbReference type="GeneID" id="78086585"/>
<evidence type="ECO:0008006" key="3">
    <source>
        <dbReference type="Google" id="ProtNLM"/>
    </source>
</evidence>
<dbReference type="Gene3D" id="1.25.40.10">
    <property type="entry name" value="Tetratricopeptide repeat domain"/>
    <property type="match status" value="1"/>
</dbReference>
<keyword evidence="2" id="KW-1185">Reference proteome</keyword>
<evidence type="ECO:0000313" key="1">
    <source>
        <dbReference type="EMBL" id="EFV44725.2"/>
    </source>
</evidence>
<organism evidence="1 2">
    <name type="scientific">Bilophila wadsworthia (strain 3_1_6)</name>
    <dbReference type="NCBI Taxonomy" id="563192"/>
    <lineage>
        <taxon>Bacteria</taxon>
        <taxon>Pseudomonadati</taxon>
        <taxon>Thermodesulfobacteriota</taxon>
        <taxon>Desulfovibrionia</taxon>
        <taxon>Desulfovibrionales</taxon>
        <taxon>Desulfovibrionaceae</taxon>
        <taxon>Bilophila</taxon>
    </lineage>
</organism>
<name>E5Y5K0_BILW3</name>
<dbReference type="SUPFAM" id="SSF48452">
    <property type="entry name" value="TPR-like"/>
    <property type="match status" value="1"/>
</dbReference>
<dbReference type="Proteomes" id="UP000006034">
    <property type="component" value="Unassembled WGS sequence"/>
</dbReference>
<protein>
    <recommendedName>
        <fullName evidence="3">Tetratricopeptide repeat protein</fullName>
    </recommendedName>
</protein>
<dbReference type="EMBL" id="ADCP02000001">
    <property type="protein sequence ID" value="EFV44725.2"/>
    <property type="molecule type" value="Genomic_DNA"/>
</dbReference>
<dbReference type="STRING" id="563192.HMPREF0179_01463"/>
<dbReference type="InterPro" id="IPR011990">
    <property type="entry name" value="TPR-like_helical_dom_sf"/>
</dbReference>
<dbReference type="RefSeq" id="WP_016360835.1">
    <property type="nucleotide sequence ID" value="NZ_KE150238.1"/>
</dbReference>
<evidence type="ECO:0000313" key="2">
    <source>
        <dbReference type="Proteomes" id="UP000006034"/>
    </source>
</evidence>
<comment type="caution">
    <text evidence="1">The sequence shown here is derived from an EMBL/GenBank/DDBJ whole genome shotgun (WGS) entry which is preliminary data.</text>
</comment>